<keyword evidence="2" id="KW-0413">Isomerase</keyword>
<evidence type="ECO:0000313" key="3">
    <source>
        <dbReference type="EMBL" id="GAL31134.1"/>
    </source>
</evidence>
<dbReference type="InterPro" id="IPR036569">
    <property type="entry name" value="RpiB_LacA_LacB_sf"/>
</dbReference>
<comment type="caution">
    <text evidence="3">The sequence shown here is derived from an EMBL/GenBank/DDBJ whole genome shotgun (WGS) entry which is preliminary data.</text>
</comment>
<dbReference type="InterPro" id="IPR051812">
    <property type="entry name" value="SPI_LacAB/RpiB"/>
</dbReference>
<evidence type="ECO:0000313" key="4">
    <source>
        <dbReference type="Proteomes" id="UP000029223"/>
    </source>
</evidence>
<dbReference type="SUPFAM" id="SSF89623">
    <property type="entry name" value="Ribose/Galactose isomerase RpiB/AlsB"/>
    <property type="match status" value="1"/>
</dbReference>
<proteinExistence type="inferred from homology"/>
<accession>A0ABQ0JQX3</accession>
<gene>
    <name evidence="3" type="ORF">JCM19239_1851</name>
</gene>
<reference evidence="4" key="1">
    <citation type="submission" date="2014-09" db="EMBL/GenBank/DDBJ databases">
        <title>Vibrio variabilis JCM 19239. (C206) whole genome shotgun sequence.</title>
        <authorList>
            <person name="Sawabe T."/>
            <person name="Meirelles P."/>
            <person name="Nakanishi M."/>
            <person name="Sayaka M."/>
            <person name="Hattori M."/>
            <person name="Ohkuma M."/>
        </authorList>
    </citation>
    <scope>NUCLEOTIDE SEQUENCE [LARGE SCALE GENOMIC DNA]</scope>
    <source>
        <strain evidence="4">JCM 19239</strain>
    </source>
</reference>
<protein>
    <recommendedName>
        <fullName evidence="5">Ribose 5-phosphate isomerase B</fullName>
    </recommendedName>
</protein>
<dbReference type="PANTHER" id="PTHR43732">
    <property type="entry name" value="RIBOSE 5-PHOSPHATE ISOMERASE-RELATED"/>
    <property type="match status" value="1"/>
</dbReference>
<comment type="similarity">
    <text evidence="1">Belongs to the LacAB/RpiB family.</text>
</comment>
<keyword evidence="4" id="KW-1185">Reference proteome</keyword>
<organism evidence="3 4">
    <name type="scientific">Vibrio variabilis</name>
    <dbReference type="NCBI Taxonomy" id="990271"/>
    <lineage>
        <taxon>Bacteria</taxon>
        <taxon>Pseudomonadati</taxon>
        <taxon>Pseudomonadota</taxon>
        <taxon>Gammaproteobacteria</taxon>
        <taxon>Vibrionales</taxon>
        <taxon>Vibrionaceae</taxon>
        <taxon>Vibrio</taxon>
    </lineage>
</organism>
<evidence type="ECO:0000256" key="2">
    <source>
        <dbReference type="ARBA" id="ARBA00023235"/>
    </source>
</evidence>
<dbReference type="EMBL" id="BBMS01000133">
    <property type="protein sequence ID" value="GAL31134.1"/>
    <property type="molecule type" value="Genomic_DNA"/>
</dbReference>
<dbReference type="InterPro" id="IPR003500">
    <property type="entry name" value="RpiB_LacA_LacB"/>
</dbReference>
<dbReference type="Proteomes" id="UP000029223">
    <property type="component" value="Unassembled WGS sequence"/>
</dbReference>
<name>A0ABQ0JQX3_9VIBR</name>
<dbReference type="Gene3D" id="3.40.1400.10">
    <property type="entry name" value="Sugar-phosphate isomerase, RpiB/LacA/LacB"/>
    <property type="match status" value="1"/>
</dbReference>
<dbReference type="Pfam" id="PF02502">
    <property type="entry name" value="LacAB_rpiB"/>
    <property type="match status" value="1"/>
</dbReference>
<evidence type="ECO:0008006" key="5">
    <source>
        <dbReference type="Google" id="ProtNLM"/>
    </source>
</evidence>
<dbReference type="PANTHER" id="PTHR43732:SF1">
    <property type="entry name" value="RIBOSE 5-PHOSPHATE ISOMERASE"/>
    <property type="match status" value="1"/>
</dbReference>
<sequence>MRARKSNGAQIITMGERVIGVELAKTILEAWLNADEIDESSKPKVQRICEIEAELHAQS</sequence>
<evidence type="ECO:0000256" key="1">
    <source>
        <dbReference type="ARBA" id="ARBA00008754"/>
    </source>
</evidence>